<protein>
    <submittedName>
        <fullName evidence="7">Glycosyltransferase, WfgS-like family</fullName>
    </submittedName>
</protein>
<feature type="domain" description="Glycosyltransferase 2-like" evidence="6">
    <location>
        <begin position="15"/>
        <end position="115"/>
    </location>
</feature>
<keyword evidence="2" id="KW-1003">Cell membrane</keyword>
<keyword evidence="3" id="KW-0328">Glycosyltransferase</keyword>
<keyword evidence="5" id="KW-0472">Membrane</keyword>
<evidence type="ECO:0000313" key="8">
    <source>
        <dbReference type="Proteomes" id="UP000008825"/>
    </source>
</evidence>
<keyword evidence="4 7" id="KW-0808">Transferase</keyword>
<dbReference type="Gene3D" id="3.90.550.10">
    <property type="entry name" value="Spore Coat Polysaccharide Biosynthesis Protein SpsA, Chain A"/>
    <property type="match status" value="1"/>
</dbReference>
<evidence type="ECO:0000256" key="1">
    <source>
        <dbReference type="ARBA" id="ARBA00004236"/>
    </source>
</evidence>
<dbReference type="AlphaFoldDB" id="B5EEX9"/>
<dbReference type="PANTHER" id="PTHR43646">
    <property type="entry name" value="GLYCOSYLTRANSFERASE"/>
    <property type="match status" value="1"/>
</dbReference>
<dbReference type="PANTHER" id="PTHR43646:SF2">
    <property type="entry name" value="GLYCOSYLTRANSFERASE 2-LIKE DOMAIN-CONTAINING PROTEIN"/>
    <property type="match status" value="1"/>
</dbReference>
<evidence type="ECO:0000256" key="4">
    <source>
        <dbReference type="ARBA" id="ARBA00022679"/>
    </source>
</evidence>
<proteinExistence type="predicted"/>
<dbReference type="HOGENOM" id="CLU_025996_21_1_7"/>
<dbReference type="STRING" id="404380.Gbem_0852"/>
<dbReference type="CDD" id="cd06433">
    <property type="entry name" value="GT_2_WfgS_like"/>
    <property type="match status" value="1"/>
</dbReference>
<sequence>MEQGECMGSDNPVVSIVTVVRNDAARLLRTLNSVSPRKTGKTEYIVVDGASTDATLDLIRTHEGTVDRWISEPDGGIYDAMNKGTALCRGSFIMFLNAGDELLVDVAELAEKAPQGCVLQYGKANMLFPDGSLSYVKGKRLKTPHRFLKGMPLCHQAILYRRDVMPSYDTSFRIMSDRLLSYRLITDYGLERTSFIDAVLVNYYEDGFSNQVSAEEWREEQTRFYRSVGKKHYIVIKQINWWFKRYLKSPILKMFEGAP</sequence>
<dbReference type="CAZy" id="GT2">
    <property type="family name" value="Glycosyltransferase Family 2"/>
</dbReference>
<dbReference type="GO" id="GO:0016757">
    <property type="term" value="F:glycosyltransferase activity"/>
    <property type="evidence" value="ECO:0007669"/>
    <property type="project" value="UniProtKB-KW"/>
</dbReference>
<evidence type="ECO:0000259" key="6">
    <source>
        <dbReference type="Pfam" id="PF00535"/>
    </source>
</evidence>
<evidence type="ECO:0000313" key="7">
    <source>
        <dbReference type="EMBL" id="ACH37875.2"/>
    </source>
</evidence>
<keyword evidence="8" id="KW-1185">Reference proteome</keyword>
<dbReference type="InterPro" id="IPR029044">
    <property type="entry name" value="Nucleotide-diphossugar_trans"/>
</dbReference>
<comment type="subcellular location">
    <subcellularLocation>
        <location evidence="1">Cell membrane</location>
    </subcellularLocation>
</comment>
<evidence type="ECO:0000256" key="5">
    <source>
        <dbReference type="ARBA" id="ARBA00023136"/>
    </source>
</evidence>
<name>B5EEX9_CITBB</name>
<gene>
    <name evidence="7" type="ordered locus">Gbem_0852</name>
</gene>
<accession>B5EEX9</accession>
<dbReference type="eggNOG" id="COG0463">
    <property type="taxonomic scope" value="Bacteria"/>
</dbReference>
<evidence type="ECO:0000256" key="3">
    <source>
        <dbReference type="ARBA" id="ARBA00022676"/>
    </source>
</evidence>
<organism evidence="7 8">
    <name type="scientific">Citrifermentans bemidjiense (strain ATCC BAA-1014 / DSM 16622 / JCM 12645 / Bem)</name>
    <name type="common">Geobacter bemidjiensis</name>
    <dbReference type="NCBI Taxonomy" id="404380"/>
    <lineage>
        <taxon>Bacteria</taxon>
        <taxon>Pseudomonadati</taxon>
        <taxon>Thermodesulfobacteriota</taxon>
        <taxon>Desulfuromonadia</taxon>
        <taxon>Geobacterales</taxon>
        <taxon>Geobacteraceae</taxon>
        <taxon>Citrifermentans</taxon>
    </lineage>
</organism>
<dbReference type="SUPFAM" id="SSF53448">
    <property type="entry name" value="Nucleotide-diphospho-sugar transferases"/>
    <property type="match status" value="1"/>
</dbReference>
<reference evidence="7 8" key="1">
    <citation type="submission" date="2008-07" db="EMBL/GenBank/DDBJ databases">
        <title>Complete sequence of Geobacter bemidjiensis BEM.</title>
        <authorList>
            <consortium name="US DOE Joint Genome Institute"/>
            <person name="Lucas S."/>
            <person name="Copeland A."/>
            <person name="Lapidus A."/>
            <person name="Glavina del Rio T."/>
            <person name="Dalin E."/>
            <person name="Tice H."/>
            <person name="Bruce D."/>
            <person name="Goodwin L."/>
            <person name="Pitluck S."/>
            <person name="Kiss H."/>
            <person name="Brettin T."/>
            <person name="Detter J.C."/>
            <person name="Han C."/>
            <person name="Kuske C.R."/>
            <person name="Schmutz J."/>
            <person name="Larimer F."/>
            <person name="Land M."/>
            <person name="Hauser L."/>
            <person name="Kyrpides N."/>
            <person name="Lykidis A."/>
            <person name="Lovley D."/>
            <person name="Richardson P."/>
        </authorList>
    </citation>
    <scope>NUCLEOTIDE SEQUENCE [LARGE SCALE GENOMIC DNA]</scope>
    <source>
        <strain evidence="8">ATCC BAA-1014 / DSM 16622 / JCM 12645 / Bem</strain>
    </source>
</reference>
<evidence type="ECO:0000256" key="2">
    <source>
        <dbReference type="ARBA" id="ARBA00022475"/>
    </source>
</evidence>
<dbReference type="Proteomes" id="UP000008825">
    <property type="component" value="Chromosome"/>
</dbReference>
<reference evidence="7 8" key="2">
    <citation type="journal article" date="2010" name="BMC Genomics">
        <title>The genome of Geobacter bemidjiensis, exemplar for the subsurface clade of Geobacter species that predominate in Fe(III)-reducing subsurface environments.</title>
        <authorList>
            <person name="Aklujkar M."/>
            <person name="Young N.D."/>
            <person name="Holmes D."/>
            <person name="Chavan M."/>
            <person name="Risso C."/>
            <person name="Kiss H.E."/>
            <person name="Han C.S."/>
            <person name="Land M.L."/>
            <person name="Lovley D.R."/>
        </authorList>
    </citation>
    <scope>NUCLEOTIDE SEQUENCE [LARGE SCALE GENOMIC DNA]</scope>
    <source>
        <strain evidence="8">ATCC BAA-1014 / DSM 16622 / JCM 12645 / Bem</strain>
    </source>
</reference>
<dbReference type="KEGG" id="gbm:Gbem_0852"/>
<dbReference type="EMBL" id="CP001124">
    <property type="protein sequence ID" value="ACH37875.2"/>
    <property type="molecule type" value="Genomic_DNA"/>
</dbReference>
<dbReference type="InterPro" id="IPR001173">
    <property type="entry name" value="Glyco_trans_2-like"/>
</dbReference>
<dbReference type="GO" id="GO:0005886">
    <property type="term" value="C:plasma membrane"/>
    <property type="evidence" value="ECO:0007669"/>
    <property type="project" value="UniProtKB-SubCell"/>
</dbReference>
<dbReference type="Pfam" id="PF00535">
    <property type="entry name" value="Glycos_transf_2"/>
    <property type="match status" value="1"/>
</dbReference>